<name>H1Y4Y1_9SPHI</name>
<comment type="subcellular location">
    <subcellularLocation>
        <location evidence="1">Membrane</location>
        <topology evidence="1">Multi-pass membrane protein</topology>
    </subcellularLocation>
</comment>
<evidence type="ECO:0000256" key="4">
    <source>
        <dbReference type="ARBA" id="ARBA00023136"/>
    </source>
</evidence>
<dbReference type="HOGENOM" id="CLU_054176_2_0_10"/>
<feature type="transmembrane region" description="Helical" evidence="5">
    <location>
        <begin position="61"/>
        <end position="80"/>
    </location>
</feature>
<dbReference type="OrthoDB" id="9814143at2"/>
<dbReference type="PANTHER" id="PTHR38480:SF1">
    <property type="entry name" value="SLR0254 PROTEIN"/>
    <property type="match status" value="1"/>
</dbReference>
<organism evidence="7 8">
    <name type="scientific">Mucilaginibacter paludis DSM 18603</name>
    <dbReference type="NCBI Taxonomy" id="714943"/>
    <lineage>
        <taxon>Bacteria</taxon>
        <taxon>Pseudomonadati</taxon>
        <taxon>Bacteroidota</taxon>
        <taxon>Sphingobacteriia</taxon>
        <taxon>Sphingobacteriales</taxon>
        <taxon>Sphingobacteriaceae</taxon>
        <taxon>Mucilaginibacter</taxon>
    </lineage>
</organism>
<dbReference type="InterPro" id="IPR010432">
    <property type="entry name" value="RDD"/>
</dbReference>
<evidence type="ECO:0000256" key="1">
    <source>
        <dbReference type="ARBA" id="ARBA00004141"/>
    </source>
</evidence>
<dbReference type="STRING" id="714943.Mucpa_4218"/>
<keyword evidence="2 5" id="KW-0812">Transmembrane</keyword>
<evidence type="ECO:0000313" key="7">
    <source>
        <dbReference type="EMBL" id="EHQ28309.1"/>
    </source>
</evidence>
<dbReference type="eggNOG" id="COG1714">
    <property type="taxonomic scope" value="Bacteria"/>
</dbReference>
<dbReference type="EMBL" id="CM001403">
    <property type="protein sequence ID" value="EHQ28309.1"/>
    <property type="molecule type" value="Genomic_DNA"/>
</dbReference>
<keyword evidence="3 5" id="KW-1133">Transmembrane helix</keyword>
<dbReference type="AlphaFoldDB" id="H1Y4Y1"/>
<accession>H1Y4Y1</accession>
<evidence type="ECO:0000256" key="5">
    <source>
        <dbReference type="SAM" id="Phobius"/>
    </source>
</evidence>
<feature type="transmembrane region" description="Helical" evidence="5">
    <location>
        <begin position="32"/>
        <end position="54"/>
    </location>
</feature>
<dbReference type="Proteomes" id="UP000002774">
    <property type="component" value="Chromosome"/>
</dbReference>
<feature type="transmembrane region" description="Helical" evidence="5">
    <location>
        <begin position="119"/>
        <end position="140"/>
    </location>
</feature>
<evidence type="ECO:0000313" key="8">
    <source>
        <dbReference type="Proteomes" id="UP000002774"/>
    </source>
</evidence>
<dbReference type="GO" id="GO:0016020">
    <property type="term" value="C:membrane"/>
    <property type="evidence" value="ECO:0007669"/>
    <property type="project" value="UniProtKB-SubCell"/>
</dbReference>
<keyword evidence="4 5" id="KW-0472">Membrane</keyword>
<dbReference type="RefSeq" id="WP_008509071.1">
    <property type="nucleotide sequence ID" value="NZ_CM001403.1"/>
</dbReference>
<dbReference type="Pfam" id="PF06271">
    <property type="entry name" value="RDD"/>
    <property type="match status" value="1"/>
</dbReference>
<evidence type="ECO:0000259" key="6">
    <source>
        <dbReference type="Pfam" id="PF06271"/>
    </source>
</evidence>
<reference evidence="7" key="1">
    <citation type="submission" date="2011-09" db="EMBL/GenBank/DDBJ databases">
        <title>The permanent draft genome of Mucilaginibacter paludis DSM 18603.</title>
        <authorList>
            <consortium name="US DOE Joint Genome Institute (JGI-PGF)"/>
            <person name="Lucas S."/>
            <person name="Han J."/>
            <person name="Lapidus A."/>
            <person name="Bruce D."/>
            <person name="Goodwin L."/>
            <person name="Pitluck S."/>
            <person name="Peters L."/>
            <person name="Kyrpides N."/>
            <person name="Mavromatis K."/>
            <person name="Ivanova N."/>
            <person name="Mikhailova N."/>
            <person name="Held B."/>
            <person name="Detter J.C."/>
            <person name="Tapia R."/>
            <person name="Han C."/>
            <person name="Land M."/>
            <person name="Hauser L."/>
            <person name="Markowitz V."/>
            <person name="Cheng J.-F."/>
            <person name="Hugenholtz P."/>
            <person name="Woyke T."/>
            <person name="Wu D."/>
            <person name="Tindall B."/>
            <person name="Brambilla E."/>
            <person name="Klenk H.-P."/>
            <person name="Eisen J.A."/>
        </authorList>
    </citation>
    <scope>NUCLEOTIDE SEQUENCE [LARGE SCALE GENOMIC DNA]</scope>
    <source>
        <strain evidence="7">DSM 18603</strain>
    </source>
</reference>
<evidence type="ECO:0000256" key="2">
    <source>
        <dbReference type="ARBA" id="ARBA00022692"/>
    </source>
</evidence>
<dbReference type="PANTHER" id="PTHR38480">
    <property type="entry name" value="SLR0254 PROTEIN"/>
    <property type="match status" value="1"/>
</dbReference>
<keyword evidence="8" id="KW-1185">Reference proteome</keyword>
<evidence type="ECO:0000256" key="3">
    <source>
        <dbReference type="ARBA" id="ARBA00022989"/>
    </source>
</evidence>
<gene>
    <name evidence="7" type="ORF">Mucpa_4218</name>
</gene>
<feature type="domain" description="RDD" evidence="6">
    <location>
        <begin position="18"/>
        <end position="153"/>
    </location>
</feature>
<sequence>MQTVKITTSQNIDIDYEVAGLGERVLARIVDIGVFTGITYALYFVCIFFFLSTFDGHQAGGVPTALIVIGIIYAIVITFYDLVAEIFFDGQSIGKYAIKIRVVNINGARPTVGQYLLRWVFRLLDFGLTLGIGALISVAVSEKKQRIGDIVAGTTLIKTKPKTELADLYFISPEDGYEPLFIGVSVLSDKDITLIHEVIGNFKSTGNSSLVYNMAMRVKDHLAITIPPDMNEFDFLNTIVKDYSYITSKMPV</sequence>
<protein>
    <submittedName>
        <fullName evidence="7">RDD domain containing protein</fullName>
    </submittedName>
</protein>
<proteinExistence type="predicted"/>